<evidence type="ECO:0000256" key="1">
    <source>
        <dbReference type="SAM" id="MobiDB-lite"/>
    </source>
</evidence>
<dbReference type="RefSeq" id="XP_041292479.1">
    <property type="nucleotide sequence ID" value="XM_041441576.1"/>
</dbReference>
<dbReference type="Proteomes" id="UP000823399">
    <property type="component" value="Unassembled WGS sequence"/>
</dbReference>
<accession>A0A9P7F7P8</accession>
<evidence type="ECO:0000313" key="2">
    <source>
        <dbReference type="EMBL" id="KAG2107748.1"/>
    </source>
</evidence>
<dbReference type="EMBL" id="JABBWM010000030">
    <property type="protein sequence ID" value="KAG2107748.1"/>
    <property type="molecule type" value="Genomic_DNA"/>
</dbReference>
<evidence type="ECO:0008006" key="4">
    <source>
        <dbReference type="Google" id="ProtNLM"/>
    </source>
</evidence>
<feature type="compositionally biased region" description="Polar residues" evidence="1">
    <location>
        <begin position="24"/>
        <end position="34"/>
    </location>
</feature>
<feature type="compositionally biased region" description="Basic and acidic residues" evidence="1">
    <location>
        <begin position="148"/>
        <end position="176"/>
    </location>
</feature>
<comment type="caution">
    <text evidence="2">The sequence shown here is derived from an EMBL/GenBank/DDBJ whole genome shotgun (WGS) entry which is preliminary data.</text>
</comment>
<feature type="region of interest" description="Disordered" evidence="1">
    <location>
        <begin position="144"/>
        <end position="182"/>
    </location>
</feature>
<protein>
    <recommendedName>
        <fullName evidence="4">Zn(2)-C6 fungal-type domain-containing protein</fullName>
    </recommendedName>
</protein>
<keyword evidence="3" id="KW-1185">Reference proteome</keyword>
<reference evidence="2" key="1">
    <citation type="journal article" date="2020" name="New Phytol.">
        <title>Comparative genomics reveals dynamic genome evolution in host specialist ectomycorrhizal fungi.</title>
        <authorList>
            <person name="Lofgren L.A."/>
            <person name="Nguyen N.H."/>
            <person name="Vilgalys R."/>
            <person name="Ruytinx J."/>
            <person name="Liao H.L."/>
            <person name="Branco S."/>
            <person name="Kuo A."/>
            <person name="LaButti K."/>
            <person name="Lipzen A."/>
            <person name="Andreopoulos W."/>
            <person name="Pangilinan J."/>
            <person name="Riley R."/>
            <person name="Hundley H."/>
            <person name="Na H."/>
            <person name="Barry K."/>
            <person name="Grigoriev I.V."/>
            <person name="Stajich J.E."/>
            <person name="Kennedy P.G."/>
        </authorList>
    </citation>
    <scope>NUCLEOTIDE SEQUENCE</scope>
    <source>
        <strain evidence="2">FC423</strain>
    </source>
</reference>
<dbReference type="AlphaFoldDB" id="A0A9P7F7P8"/>
<proteinExistence type="predicted"/>
<organism evidence="2 3">
    <name type="scientific">Suillus discolor</name>
    <dbReference type="NCBI Taxonomy" id="1912936"/>
    <lineage>
        <taxon>Eukaryota</taxon>
        <taxon>Fungi</taxon>
        <taxon>Dikarya</taxon>
        <taxon>Basidiomycota</taxon>
        <taxon>Agaricomycotina</taxon>
        <taxon>Agaricomycetes</taxon>
        <taxon>Agaricomycetidae</taxon>
        <taxon>Boletales</taxon>
        <taxon>Suillineae</taxon>
        <taxon>Suillaceae</taxon>
        <taxon>Suillus</taxon>
    </lineage>
</organism>
<sequence>MSSAIFDPAMLTASPSPSPEPEECTQNNGDTTLDTVPPKEPQESIANWIERSWAVVLDTMHICMKMSPPPKPELLEEQESWLHDWNTAMADMTSVFKRACAMQLHVLIGDVDTIELNKGKLAAKTLAKAVKAWKEKAEESALTVHPTCAEKEKAAEKSKSSEKGKGKEAEKDKEPSPIHFGGRMTATSVMQLAKECMWCAASGAKCVLEDSNARCNPCIKARKGCSFVAAKNKEHAPVLTKDKVAPSLKLSTPTAATVPDAGESEVEIVGETTANEDVTGGAPSPHLEAQLEEVQIESAQLWLHNAELETEVAKYRETLVDLQQHTHVQESELLHMSNQLYSFACNWGSWEKEIGEMLEK</sequence>
<name>A0A9P7F7P8_9AGAM</name>
<dbReference type="GeneID" id="64703835"/>
<gene>
    <name evidence="2" type="ORF">F5147DRAFT_774199</name>
</gene>
<evidence type="ECO:0000313" key="3">
    <source>
        <dbReference type="Proteomes" id="UP000823399"/>
    </source>
</evidence>
<feature type="region of interest" description="Disordered" evidence="1">
    <location>
        <begin position="1"/>
        <end position="39"/>
    </location>
</feature>